<name>A0A1G1XVW1_9BACT</name>
<evidence type="ECO:0000313" key="5">
    <source>
        <dbReference type="EMBL" id="OGY43437.1"/>
    </source>
</evidence>
<dbReference type="InterPro" id="IPR036265">
    <property type="entry name" value="HIT-like_sf"/>
</dbReference>
<evidence type="ECO:0000259" key="4">
    <source>
        <dbReference type="PROSITE" id="PS51084"/>
    </source>
</evidence>
<dbReference type="GO" id="GO:0006790">
    <property type="term" value="P:sulfur compound metabolic process"/>
    <property type="evidence" value="ECO:0007669"/>
    <property type="project" value="TreeGrafter"/>
</dbReference>
<dbReference type="InterPro" id="IPR039384">
    <property type="entry name" value="HINT"/>
</dbReference>
<dbReference type="AlphaFoldDB" id="A0A1G1XVW1"/>
<reference evidence="5 6" key="1">
    <citation type="journal article" date="2016" name="Nat. Commun.">
        <title>Thousands of microbial genomes shed light on interconnected biogeochemical processes in an aquifer system.</title>
        <authorList>
            <person name="Anantharaman K."/>
            <person name="Brown C.T."/>
            <person name="Hug L.A."/>
            <person name="Sharon I."/>
            <person name="Castelle C.J."/>
            <person name="Probst A.J."/>
            <person name="Thomas B.C."/>
            <person name="Singh A."/>
            <person name="Wilkins M.J."/>
            <person name="Karaoz U."/>
            <person name="Brodie E.L."/>
            <person name="Williams K.H."/>
            <person name="Hubbard S.S."/>
            <person name="Banfield J.F."/>
        </authorList>
    </citation>
    <scope>NUCLEOTIDE SEQUENCE [LARGE SCALE GENOMIC DNA]</scope>
</reference>
<evidence type="ECO:0000256" key="1">
    <source>
        <dbReference type="PIRSR" id="PIRSR601310-1"/>
    </source>
</evidence>
<dbReference type="PROSITE" id="PS51084">
    <property type="entry name" value="HIT_2"/>
    <property type="match status" value="1"/>
</dbReference>
<organism evidence="5 6">
    <name type="scientific">Candidatus Buchananbacteria bacterium RIFCSPHIGHO2_01_FULL_39_14</name>
    <dbReference type="NCBI Taxonomy" id="1797532"/>
    <lineage>
        <taxon>Bacteria</taxon>
        <taxon>Candidatus Buchananiibacteriota</taxon>
    </lineage>
</organism>
<dbReference type="Proteomes" id="UP000178930">
    <property type="component" value="Unassembled WGS sequence"/>
</dbReference>
<proteinExistence type="predicted"/>
<dbReference type="Pfam" id="PF01230">
    <property type="entry name" value="HIT"/>
    <property type="match status" value="1"/>
</dbReference>
<dbReference type="GO" id="GO:0009150">
    <property type="term" value="P:purine ribonucleotide metabolic process"/>
    <property type="evidence" value="ECO:0007669"/>
    <property type="project" value="TreeGrafter"/>
</dbReference>
<feature type="active site" description="Tele-AMP-histidine intermediate" evidence="1">
    <location>
        <position position="101"/>
    </location>
</feature>
<gene>
    <name evidence="5" type="ORF">A2729_04680</name>
</gene>
<accession>A0A1G1XVW1</accession>
<dbReference type="PRINTS" id="PR00332">
    <property type="entry name" value="HISTRIAD"/>
</dbReference>
<comment type="caution">
    <text evidence="5">The sequence shown here is derived from an EMBL/GenBank/DDBJ whole genome shotgun (WGS) entry which is preliminary data.</text>
</comment>
<dbReference type="STRING" id="1797532.A2729_04680"/>
<keyword evidence="5" id="KW-0378">Hydrolase</keyword>
<dbReference type="PANTHER" id="PTHR47670:SF1">
    <property type="entry name" value="ADENYLYLSULFATASE HINT3"/>
    <property type="match status" value="1"/>
</dbReference>
<dbReference type="EMBL" id="MHIB01000037">
    <property type="protein sequence ID" value="OGY43437.1"/>
    <property type="molecule type" value="Genomic_DNA"/>
</dbReference>
<feature type="short sequence motif" description="Histidine triad motif" evidence="2 3">
    <location>
        <begin position="99"/>
        <end position="103"/>
    </location>
</feature>
<feature type="domain" description="HIT" evidence="4">
    <location>
        <begin position="7"/>
        <end position="114"/>
    </location>
</feature>
<evidence type="ECO:0000256" key="2">
    <source>
        <dbReference type="PIRSR" id="PIRSR601310-3"/>
    </source>
</evidence>
<dbReference type="InterPro" id="IPR001310">
    <property type="entry name" value="Histidine_triad_HIT"/>
</dbReference>
<protein>
    <submittedName>
        <fullName evidence="5">HIT family hydrolase</fullName>
    </submittedName>
</protein>
<dbReference type="PROSITE" id="PS00892">
    <property type="entry name" value="HIT_1"/>
    <property type="match status" value="1"/>
</dbReference>
<evidence type="ECO:0000256" key="3">
    <source>
        <dbReference type="PROSITE-ProRule" id="PRU00464"/>
    </source>
</evidence>
<dbReference type="PANTHER" id="PTHR47670">
    <property type="entry name" value="ADENYLYLSULFATASE HINT3"/>
    <property type="match status" value="1"/>
</dbReference>
<sequence>MNMSDCIFCKIVAGQIPAAKIYEDDKVLAFLDINPINPGHTLVIPKTHFSNLTQTPVEVSQNLIMVIKKISPAIMKGVGAQGFNLGLNNGSIAGQIIFHMHFHLIPRFADDGHKLWSGRQYQLGEMEKVAENIKKFLIPNSYFLYG</sequence>
<dbReference type="InterPro" id="IPR011146">
    <property type="entry name" value="HIT-like"/>
</dbReference>
<dbReference type="Gene3D" id="3.30.428.10">
    <property type="entry name" value="HIT-like"/>
    <property type="match status" value="1"/>
</dbReference>
<dbReference type="SUPFAM" id="SSF54197">
    <property type="entry name" value="HIT-like"/>
    <property type="match status" value="1"/>
</dbReference>
<evidence type="ECO:0000313" key="6">
    <source>
        <dbReference type="Proteomes" id="UP000178930"/>
    </source>
</evidence>
<dbReference type="CDD" id="cd01277">
    <property type="entry name" value="HINT_subgroup"/>
    <property type="match status" value="1"/>
</dbReference>
<dbReference type="GO" id="GO:0047627">
    <property type="term" value="F:adenylylsulfatase activity"/>
    <property type="evidence" value="ECO:0007669"/>
    <property type="project" value="TreeGrafter"/>
</dbReference>
<dbReference type="InterPro" id="IPR019808">
    <property type="entry name" value="Histidine_triad_CS"/>
</dbReference>